<name>A0A1I5P357_9SPHN</name>
<evidence type="ECO:0000313" key="1">
    <source>
        <dbReference type="EMBL" id="SFP27971.1"/>
    </source>
</evidence>
<protein>
    <submittedName>
        <fullName evidence="1">Uncharacterized protein</fullName>
    </submittedName>
</protein>
<proteinExistence type="predicted"/>
<dbReference type="NCBIfam" id="NF041374">
    <property type="entry name" value="GDCCVxC"/>
    <property type="match status" value="1"/>
</dbReference>
<reference evidence="2" key="1">
    <citation type="submission" date="2016-10" db="EMBL/GenBank/DDBJ databases">
        <authorList>
            <person name="Varghese N."/>
            <person name="Submissions S."/>
        </authorList>
    </citation>
    <scope>NUCLEOTIDE SEQUENCE [LARGE SCALE GENOMIC DNA]</scope>
    <source>
        <strain evidence="2">CGMCC 1.7715</strain>
    </source>
</reference>
<evidence type="ECO:0000313" key="2">
    <source>
        <dbReference type="Proteomes" id="UP000199331"/>
    </source>
</evidence>
<sequence>MADPILISRLRCPECDHEEDMEMPTNACLFFHNCAGCGVRLQPLQGDCCVFCSYGTVPCPPIQEGDCCHG</sequence>
<dbReference type="STRING" id="604088.SAMN04488060_2257"/>
<dbReference type="Proteomes" id="UP000199331">
    <property type="component" value="Unassembled WGS sequence"/>
</dbReference>
<dbReference type="OrthoDB" id="332228at2"/>
<dbReference type="EMBL" id="FOWZ01000003">
    <property type="protein sequence ID" value="SFP27971.1"/>
    <property type="molecule type" value="Genomic_DNA"/>
</dbReference>
<gene>
    <name evidence="1" type="ORF">SAMN04488060_2257</name>
</gene>
<keyword evidence="2" id="KW-1185">Reference proteome</keyword>
<dbReference type="AlphaFoldDB" id="A0A1I5P357"/>
<dbReference type="RefSeq" id="WP_090481496.1">
    <property type="nucleotide sequence ID" value="NZ_FOWZ01000003.1"/>
</dbReference>
<organism evidence="1 2">
    <name type="scientific">Qipengyuania nanhaisediminis</name>
    <dbReference type="NCBI Taxonomy" id="604088"/>
    <lineage>
        <taxon>Bacteria</taxon>
        <taxon>Pseudomonadati</taxon>
        <taxon>Pseudomonadota</taxon>
        <taxon>Alphaproteobacteria</taxon>
        <taxon>Sphingomonadales</taxon>
        <taxon>Erythrobacteraceae</taxon>
        <taxon>Qipengyuania</taxon>
    </lineage>
</organism>
<dbReference type="InterPro" id="IPR047677">
    <property type="entry name" value="GDCCVxC"/>
</dbReference>
<accession>A0A1I5P357</accession>